<dbReference type="GO" id="GO:0019843">
    <property type="term" value="F:rRNA binding"/>
    <property type="evidence" value="ECO:0007669"/>
    <property type="project" value="TreeGrafter"/>
</dbReference>
<dbReference type="Proteomes" id="UP000231693">
    <property type="component" value="Unassembled WGS sequence"/>
</dbReference>
<evidence type="ECO:0000259" key="2">
    <source>
        <dbReference type="Pfam" id="PF01926"/>
    </source>
</evidence>
<sequence length="532" mass="55889">MAGPGLASRTSALETALGAGDGRLPDALVARGREVVERARARAALSAEHTVVAVAGSTGSGKSSLVNAVAGVEVATPGTRRPTTATARAAVWGPGADALLDWLDVRDRVALEPTGLVETPGLVLLDLPDHDSVVTEHRTRAEALVERADLLVWVVDPQKYADAALHERYLRTLVGHDAVVVVVLNQVDRLDPAEVGAVRDDLARLVREDGLTEARVVTASARTGAGVDELRDLLADVARRRSAATARLLADVVSVAHEVVAACGEPVRDRESKAARARLVDGLETAAGVRTVVDAVRASAVRDARASTGWPLTRWVGRLRPDPLRRLGLRTVDEQAVHRPDLVASSMPPPTASALADVRLAVRECVRTLSAGLPEPWANAVAAHAASSADEVPGALDQAVVSTRLGAARVPLWWRVVNVLQWVVLAVGAAGLAWLGAIAVAGYLQLPDLPVPRWGDLPVPTALALGALVAGILLALVSRALASIGARHRATQARRRLREAVGRVGDEFVRLPIDGELARLARCRTAALIAAT</sequence>
<dbReference type="GO" id="GO:0043024">
    <property type="term" value="F:ribosomal small subunit binding"/>
    <property type="evidence" value="ECO:0007669"/>
    <property type="project" value="TreeGrafter"/>
</dbReference>
<dbReference type="Gene3D" id="3.40.50.300">
    <property type="entry name" value="P-loop containing nucleotide triphosphate hydrolases"/>
    <property type="match status" value="1"/>
</dbReference>
<accession>A0A2M9CY53</accession>
<keyword evidence="1" id="KW-1133">Transmembrane helix</keyword>
<evidence type="ECO:0000313" key="4">
    <source>
        <dbReference type="Proteomes" id="UP000231693"/>
    </source>
</evidence>
<gene>
    <name evidence="3" type="ORF">CLV28_0053</name>
</gene>
<dbReference type="GO" id="GO:0000028">
    <property type="term" value="P:ribosomal small subunit assembly"/>
    <property type="evidence" value="ECO:0007669"/>
    <property type="project" value="TreeGrafter"/>
</dbReference>
<dbReference type="AlphaFoldDB" id="A0A2M9CY53"/>
<dbReference type="Pfam" id="PF01926">
    <property type="entry name" value="MMR_HSR1"/>
    <property type="match status" value="1"/>
</dbReference>
<feature type="transmembrane region" description="Helical" evidence="1">
    <location>
        <begin position="419"/>
        <end position="444"/>
    </location>
</feature>
<protein>
    <submittedName>
        <fullName evidence="3">50S ribosome-binding GTPase</fullName>
    </submittedName>
</protein>
<keyword evidence="4" id="KW-1185">Reference proteome</keyword>
<feature type="transmembrane region" description="Helical" evidence="1">
    <location>
        <begin position="464"/>
        <end position="486"/>
    </location>
</feature>
<keyword evidence="1" id="KW-0472">Membrane</keyword>
<dbReference type="OrthoDB" id="974105at2"/>
<dbReference type="RefSeq" id="WP_100422279.1">
    <property type="nucleotide sequence ID" value="NZ_BOOX01000015.1"/>
</dbReference>
<reference evidence="3 4" key="1">
    <citation type="submission" date="2017-11" db="EMBL/GenBank/DDBJ databases">
        <title>Genomic Encyclopedia of Archaeal and Bacterial Type Strains, Phase II (KMG-II): From Individual Species to Whole Genera.</title>
        <authorList>
            <person name="Goeker M."/>
        </authorList>
    </citation>
    <scope>NUCLEOTIDE SEQUENCE [LARGE SCALE GENOMIC DNA]</scope>
    <source>
        <strain evidence="3 4">DSM 25478</strain>
    </source>
</reference>
<dbReference type="InterPro" id="IPR006073">
    <property type="entry name" value="GTP-bd"/>
</dbReference>
<dbReference type="GO" id="GO:0005829">
    <property type="term" value="C:cytosol"/>
    <property type="evidence" value="ECO:0007669"/>
    <property type="project" value="TreeGrafter"/>
</dbReference>
<dbReference type="PANTHER" id="PTHR42698:SF1">
    <property type="entry name" value="GTPASE ERA, MITOCHONDRIAL"/>
    <property type="match status" value="1"/>
</dbReference>
<dbReference type="InterPro" id="IPR005662">
    <property type="entry name" value="GTPase_Era-like"/>
</dbReference>
<dbReference type="EMBL" id="PGFE01000001">
    <property type="protein sequence ID" value="PJJ76849.1"/>
    <property type="molecule type" value="Genomic_DNA"/>
</dbReference>
<evidence type="ECO:0000313" key="3">
    <source>
        <dbReference type="EMBL" id="PJJ76849.1"/>
    </source>
</evidence>
<evidence type="ECO:0000256" key="1">
    <source>
        <dbReference type="SAM" id="Phobius"/>
    </source>
</evidence>
<comment type="caution">
    <text evidence="3">The sequence shown here is derived from an EMBL/GenBank/DDBJ whole genome shotgun (WGS) entry which is preliminary data.</text>
</comment>
<dbReference type="InterPro" id="IPR027417">
    <property type="entry name" value="P-loop_NTPase"/>
</dbReference>
<name>A0A2M9CY53_9CELL</name>
<keyword evidence="1" id="KW-0812">Transmembrane</keyword>
<dbReference type="PANTHER" id="PTHR42698">
    <property type="entry name" value="GTPASE ERA"/>
    <property type="match status" value="1"/>
</dbReference>
<proteinExistence type="predicted"/>
<organism evidence="3 4">
    <name type="scientific">Sediminihabitans luteus</name>
    <dbReference type="NCBI Taxonomy" id="1138585"/>
    <lineage>
        <taxon>Bacteria</taxon>
        <taxon>Bacillati</taxon>
        <taxon>Actinomycetota</taxon>
        <taxon>Actinomycetes</taxon>
        <taxon>Micrococcales</taxon>
        <taxon>Cellulomonadaceae</taxon>
        <taxon>Sediminihabitans</taxon>
    </lineage>
</organism>
<dbReference type="GO" id="GO:0005525">
    <property type="term" value="F:GTP binding"/>
    <property type="evidence" value="ECO:0007669"/>
    <property type="project" value="InterPro"/>
</dbReference>
<feature type="domain" description="G" evidence="2">
    <location>
        <begin position="52"/>
        <end position="185"/>
    </location>
</feature>
<dbReference type="SUPFAM" id="SSF52540">
    <property type="entry name" value="P-loop containing nucleoside triphosphate hydrolases"/>
    <property type="match status" value="1"/>
</dbReference>